<dbReference type="EMBL" id="CP095074">
    <property type="protein sequence ID" value="UOQ95279.1"/>
    <property type="molecule type" value="Genomic_DNA"/>
</dbReference>
<evidence type="ECO:0000313" key="1">
    <source>
        <dbReference type="EMBL" id="UOQ95279.1"/>
    </source>
</evidence>
<protein>
    <submittedName>
        <fullName evidence="1">Uncharacterized protein</fullName>
    </submittedName>
</protein>
<gene>
    <name evidence="1" type="ORF">MUO14_10320</name>
</gene>
<proteinExistence type="predicted"/>
<keyword evidence="2" id="KW-1185">Reference proteome</keyword>
<dbReference type="RefSeq" id="WP_244755132.1">
    <property type="nucleotide sequence ID" value="NZ_CP095074.1"/>
</dbReference>
<sequence length="82" mass="9783">MNVYQVKLQGPYELQTPSANVGILDWKDQLWVLDEWNQGVEGMIPRYLPQVLKGVEPCDHHFIIQDQRIARYEWPTFRDKKL</sequence>
<organism evidence="1 2">
    <name type="scientific">Halobacillus shinanisalinarum</name>
    <dbReference type="NCBI Taxonomy" id="2932258"/>
    <lineage>
        <taxon>Bacteria</taxon>
        <taxon>Bacillati</taxon>
        <taxon>Bacillota</taxon>
        <taxon>Bacilli</taxon>
        <taxon>Bacillales</taxon>
        <taxon>Bacillaceae</taxon>
        <taxon>Halobacillus</taxon>
    </lineage>
</organism>
<name>A0ABY4H577_9BACI</name>
<evidence type="ECO:0000313" key="2">
    <source>
        <dbReference type="Proteomes" id="UP000831880"/>
    </source>
</evidence>
<reference evidence="1 2" key="1">
    <citation type="submission" date="2022-04" db="EMBL/GenBank/DDBJ databases">
        <title>Halobacillus sp. isolated from saltern.</title>
        <authorList>
            <person name="Won M."/>
            <person name="Lee C.-M."/>
            <person name="Woen H.-Y."/>
            <person name="Kwon S.-W."/>
        </authorList>
    </citation>
    <scope>NUCLEOTIDE SEQUENCE [LARGE SCALE GENOMIC DNA]</scope>
    <source>
        <strain evidence="1 2">SSTM10-2</strain>
    </source>
</reference>
<dbReference type="Proteomes" id="UP000831880">
    <property type="component" value="Chromosome"/>
</dbReference>
<accession>A0ABY4H577</accession>